<dbReference type="EMBL" id="CP020442">
    <property type="protein sequence ID" value="ARC38378.1"/>
    <property type="molecule type" value="Genomic_DNA"/>
</dbReference>
<evidence type="ECO:0000313" key="1">
    <source>
        <dbReference type="EMBL" id="ARC38378.1"/>
    </source>
</evidence>
<gene>
    <name evidence="1" type="ORF">A6J80_20240</name>
</gene>
<protein>
    <submittedName>
        <fullName evidence="1">Uncharacterized protein</fullName>
    </submittedName>
</protein>
<dbReference type="Proteomes" id="UP000191257">
    <property type="component" value="Chromosome"/>
</dbReference>
<reference evidence="1" key="1">
    <citation type="submission" date="2017-12" db="EMBL/GenBank/DDBJ databases">
        <title>FDA dAtabase for Regulatory Grade micrObial Sequences (FDA-ARGOS): Supporting development and validation of Infectious Disease Dx tests.</title>
        <authorList>
            <person name="Campos J."/>
            <person name="Goldberg B."/>
            <person name="Tallon L."/>
            <person name="Sadzewicz L."/>
            <person name="Sengamalay N."/>
            <person name="Ott S."/>
            <person name="Godinez A."/>
            <person name="Nagaraj S."/>
            <person name="Vyas G."/>
            <person name="Aluvathingal J."/>
            <person name="Nadendla S."/>
            <person name="Geyer C."/>
            <person name="Nandy P."/>
            <person name="Hobson J."/>
            <person name="Sichtig H."/>
        </authorList>
    </citation>
    <scope>NUCLEOTIDE SEQUENCE</scope>
    <source>
        <strain evidence="1">FDAARGOS_252</strain>
    </source>
</reference>
<organism evidence="1 2">
    <name type="scientific">Paracoccus yeei</name>
    <dbReference type="NCBI Taxonomy" id="147645"/>
    <lineage>
        <taxon>Bacteria</taxon>
        <taxon>Pseudomonadati</taxon>
        <taxon>Pseudomonadota</taxon>
        <taxon>Alphaproteobacteria</taxon>
        <taxon>Rhodobacterales</taxon>
        <taxon>Paracoccaceae</taxon>
        <taxon>Paracoccus</taxon>
    </lineage>
</organism>
<name>A0A1V0GX39_9RHOB</name>
<keyword evidence="2" id="KW-1185">Reference proteome</keyword>
<evidence type="ECO:0000313" key="2">
    <source>
        <dbReference type="Proteomes" id="UP000191257"/>
    </source>
</evidence>
<accession>A0A1V0GX39</accession>
<dbReference type="RefSeq" id="WP_080622727.1">
    <property type="nucleotide sequence ID" value="NZ_CAWMZI010000001.1"/>
</dbReference>
<dbReference type="AlphaFoldDB" id="A0A1V0GX39"/>
<proteinExistence type="predicted"/>
<sequence length="104" mass="11592">MSQHLELLTQARQAIETFRPDHAAQMLGRFEAAIVENPPLPSERKRIAAELNRIIGLSGAARDGVASAREQLRDLMRLARGLDIYDRDGARTQRNTPGTVIGRF</sequence>
<dbReference type="STRING" id="147645.A6J80_20240"/>
<dbReference type="KEGG" id="pye:A6J80_20240"/>